<gene>
    <name evidence="6" type="ORF">ODALV1_LOCUS9364</name>
</gene>
<dbReference type="InterPro" id="IPR042299">
    <property type="entry name" value="Ufd1-like_Nn"/>
</dbReference>
<evidence type="ECO:0000256" key="3">
    <source>
        <dbReference type="SAM" id="MobiDB-lite"/>
    </source>
</evidence>
<name>A0ABP1QBS1_9HEXA</name>
<sequence>MADPNPPPGNRDDEQEDRMDVSMTSTDTSDDEFSMAEESLPEVDLNDMLPLPRVVGLGPHRVLSHSQFRMTGFLFNDRSGFVQNYQVLSVRLLENRGHQNLENGGKVILPPSALQQLSRNSTALLSPMMFKVTNRSNQKITHCGVLEFIAEEHLCYMPSWMMDILGTTDHDMIQVERVELPVATFAKFQPQSVDFLEISNPKAILENSLRMFACLTKGDMIAFTYNSRVYKLCVLETLPADAVNIIECDMNVDFAAPVGYVSPSSKEEDELVDAAESNSISMNGFIPFLGSGNRLNGKEAEATSSTIQRNLLSAKGMPDTEWKIGTLQYKRKFNKKSVNGTSGESQKFSAFGGTGLSLKTSKKNPTS</sequence>
<keyword evidence="7" id="KW-1185">Reference proteome</keyword>
<evidence type="ECO:0000313" key="6">
    <source>
        <dbReference type="EMBL" id="CAL8096459.1"/>
    </source>
</evidence>
<keyword evidence="2" id="KW-0833">Ubl conjugation pathway</keyword>
<dbReference type="PANTHER" id="PTHR12555">
    <property type="entry name" value="UBIQUITIN FUSION DEGRADATON PROTEIN 1"/>
    <property type="match status" value="1"/>
</dbReference>
<evidence type="ECO:0000256" key="1">
    <source>
        <dbReference type="ARBA" id="ARBA00006043"/>
    </source>
</evidence>
<feature type="region of interest" description="Disordered" evidence="3">
    <location>
        <begin position="1"/>
        <end position="35"/>
    </location>
</feature>
<evidence type="ECO:0008006" key="8">
    <source>
        <dbReference type="Google" id="ProtNLM"/>
    </source>
</evidence>
<dbReference type="Pfam" id="PF24842">
    <property type="entry name" value="UFD1_N2"/>
    <property type="match status" value="1"/>
</dbReference>
<evidence type="ECO:0000259" key="4">
    <source>
        <dbReference type="Pfam" id="PF03152"/>
    </source>
</evidence>
<protein>
    <recommendedName>
        <fullName evidence="8">Ubiquitin fusion degradation protein 1</fullName>
    </recommendedName>
</protein>
<evidence type="ECO:0000313" key="7">
    <source>
        <dbReference type="Proteomes" id="UP001642540"/>
    </source>
</evidence>
<feature type="domain" description="Ubiquitin fusion degradation protein UFD1 N-terminal subdomain 1" evidence="4">
    <location>
        <begin position="81"/>
        <end position="181"/>
    </location>
</feature>
<dbReference type="InterPro" id="IPR004854">
    <property type="entry name" value="Ufd1-like"/>
</dbReference>
<evidence type="ECO:0000256" key="2">
    <source>
        <dbReference type="ARBA" id="ARBA00022786"/>
    </source>
</evidence>
<comment type="caution">
    <text evidence="6">The sequence shown here is derived from an EMBL/GenBank/DDBJ whole genome shotgun (WGS) entry which is preliminary data.</text>
</comment>
<dbReference type="Pfam" id="PF03152">
    <property type="entry name" value="UFD1_N1"/>
    <property type="match status" value="1"/>
</dbReference>
<reference evidence="6 7" key="1">
    <citation type="submission" date="2024-08" db="EMBL/GenBank/DDBJ databases">
        <authorList>
            <person name="Cucini C."/>
            <person name="Frati F."/>
        </authorList>
    </citation>
    <scope>NUCLEOTIDE SEQUENCE [LARGE SCALE GENOMIC DNA]</scope>
</reference>
<feature type="domain" description="Ubiquitin fusion degradation protein UFD1 N-terminal subdomain 2" evidence="5">
    <location>
        <begin position="183"/>
        <end position="257"/>
    </location>
</feature>
<accession>A0ABP1QBS1</accession>
<proteinExistence type="inferred from homology"/>
<organism evidence="6 7">
    <name type="scientific">Orchesella dallaii</name>
    <dbReference type="NCBI Taxonomy" id="48710"/>
    <lineage>
        <taxon>Eukaryota</taxon>
        <taxon>Metazoa</taxon>
        <taxon>Ecdysozoa</taxon>
        <taxon>Arthropoda</taxon>
        <taxon>Hexapoda</taxon>
        <taxon>Collembola</taxon>
        <taxon>Entomobryomorpha</taxon>
        <taxon>Entomobryoidea</taxon>
        <taxon>Orchesellidae</taxon>
        <taxon>Orchesellinae</taxon>
        <taxon>Orchesella</taxon>
    </lineage>
</organism>
<dbReference type="Gene3D" id="3.10.330.10">
    <property type="match status" value="1"/>
</dbReference>
<evidence type="ECO:0000259" key="5">
    <source>
        <dbReference type="Pfam" id="PF24842"/>
    </source>
</evidence>
<dbReference type="InterPro" id="IPR055418">
    <property type="entry name" value="UFD1_N2"/>
</dbReference>
<dbReference type="Proteomes" id="UP001642540">
    <property type="component" value="Unassembled WGS sequence"/>
</dbReference>
<dbReference type="PANTHER" id="PTHR12555:SF13">
    <property type="entry name" value="UBIQUITIN RECOGNITION FACTOR IN ER-ASSOCIATED DEGRADATION PROTEIN 1"/>
    <property type="match status" value="1"/>
</dbReference>
<comment type="similarity">
    <text evidence="1">Belongs to the UFD1 family.</text>
</comment>
<dbReference type="EMBL" id="CAXLJM020000028">
    <property type="protein sequence ID" value="CAL8096459.1"/>
    <property type="molecule type" value="Genomic_DNA"/>
</dbReference>
<dbReference type="Gene3D" id="2.40.40.50">
    <property type="entry name" value="Ubiquitin fusion degradation protein UFD1, N-terminal domain"/>
    <property type="match status" value="1"/>
</dbReference>
<dbReference type="InterPro" id="IPR055417">
    <property type="entry name" value="UFD1_N1"/>
</dbReference>